<feature type="compositionally biased region" description="Basic residues" evidence="1">
    <location>
        <begin position="9"/>
        <end position="31"/>
    </location>
</feature>
<dbReference type="AlphaFoldDB" id="X6LYK1"/>
<dbReference type="Proteomes" id="UP000023152">
    <property type="component" value="Unassembled WGS sequence"/>
</dbReference>
<accession>X6LYK1</accession>
<name>X6LYK1_RETFI</name>
<gene>
    <name evidence="2" type="ORF">RFI_30399</name>
</gene>
<evidence type="ECO:0000313" key="3">
    <source>
        <dbReference type="Proteomes" id="UP000023152"/>
    </source>
</evidence>
<evidence type="ECO:0000313" key="2">
    <source>
        <dbReference type="EMBL" id="ETO06993.1"/>
    </source>
</evidence>
<keyword evidence="3" id="KW-1185">Reference proteome</keyword>
<sequence length="321" mass="36844">MPGATQSKSKSKGKSKSKSKSKKGKEKKSKSTGRSSDGKYEMNYETMSKIMKESISAERPAVMEWKPLLKWIRFDESVDNAAQYAFAPMRCRIAGSCHELVVVYLKPSDGGEVVTRLLKLARDPNEDNEYHFNTERQVSQYLSAIAACVNQIYHSRYDLCIWPVETVLFEYQDRRRWATVQAPFLPLNHNIFVKIEPNSGRPCVHDPVVGRYQHCFAAITRGLNLVRDWQGYGVSMDTFIQQCHVQSVSQALLQIRTRPRPEHTFVLVVIDPVLTTCNAHYETDNPTDFGVKALDEWLETHDCSRCRCSYFVRFLFSSTHN</sequence>
<feature type="region of interest" description="Disordered" evidence="1">
    <location>
        <begin position="1"/>
        <end position="40"/>
    </location>
</feature>
<organism evidence="2 3">
    <name type="scientific">Reticulomyxa filosa</name>
    <dbReference type="NCBI Taxonomy" id="46433"/>
    <lineage>
        <taxon>Eukaryota</taxon>
        <taxon>Sar</taxon>
        <taxon>Rhizaria</taxon>
        <taxon>Retaria</taxon>
        <taxon>Foraminifera</taxon>
        <taxon>Monothalamids</taxon>
        <taxon>Reticulomyxidae</taxon>
        <taxon>Reticulomyxa</taxon>
    </lineage>
</organism>
<evidence type="ECO:0000256" key="1">
    <source>
        <dbReference type="SAM" id="MobiDB-lite"/>
    </source>
</evidence>
<reference evidence="2 3" key="1">
    <citation type="journal article" date="2013" name="Curr. Biol.">
        <title>The Genome of the Foraminiferan Reticulomyxa filosa.</title>
        <authorList>
            <person name="Glockner G."/>
            <person name="Hulsmann N."/>
            <person name="Schleicher M."/>
            <person name="Noegel A.A."/>
            <person name="Eichinger L."/>
            <person name="Gallinger C."/>
            <person name="Pawlowski J."/>
            <person name="Sierra R."/>
            <person name="Euteneuer U."/>
            <person name="Pillet L."/>
            <person name="Moustafa A."/>
            <person name="Platzer M."/>
            <person name="Groth M."/>
            <person name="Szafranski K."/>
            <person name="Schliwa M."/>
        </authorList>
    </citation>
    <scope>NUCLEOTIDE SEQUENCE [LARGE SCALE GENOMIC DNA]</scope>
</reference>
<protein>
    <submittedName>
        <fullName evidence="2">Uncharacterized protein</fullName>
    </submittedName>
</protein>
<comment type="caution">
    <text evidence="2">The sequence shown here is derived from an EMBL/GenBank/DDBJ whole genome shotgun (WGS) entry which is preliminary data.</text>
</comment>
<proteinExistence type="predicted"/>
<dbReference type="EMBL" id="ASPP01026624">
    <property type="protein sequence ID" value="ETO06993.1"/>
    <property type="molecule type" value="Genomic_DNA"/>
</dbReference>